<proteinExistence type="predicted"/>
<sequence length="227" mass="25917">MDISSENTNVPSNTSKEQNSIQRSLLDDPITSESTQEFNINTHIRLKKKNCTLLYIIKASGGVCIIINNSFPWEGIPINSNLEAVSISITLETKITLCNIYILNQFNFTLLDLENIIKQLPRPFIIVGDFNSHSHIWGSYKTDTRGKIIEKLLEQDNIVILNNNEQARINPSNRTILAIDLTFSTPTIAQRLHWQVPNEIYNSDYLPISIQFISILVCKFIPTTRRK</sequence>
<accession>A0A6G0VPI8</accession>
<dbReference type="Proteomes" id="UP000478052">
    <property type="component" value="Unassembled WGS sequence"/>
</dbReference>
<name>A0A6G0VPI8_APHCR</name>
<dbReference type="Pfam" id="PF14529">
    <property type="entry name" value="Exo_endo_phos_2"/>
    <property type="match status" value="1"/>
</dbReference>
<evidence type="ECO:0000313" key="3">
    <source>
        <dbReference type="EMBL" id="KAF0703403.1"/>
    </source>
</evidence>
<keyword evidence="3" id="KW-0540">Nuclease</keyword>
<evidence type="ECO:0000259" key="2">
    <source>
        <dbReference type="Pfam" id="PF14529"/>
    </source>
</evidence>
<gene>
    <name evidence="3" type="ORF">FWK35_00033696</name>
</gene>
<dbReference type="Gene3D" id="3.60.10.10">
    <property type="entry name" value="Endonuclease/exonuclease/phosphatase"/>
    <property type="match status" value="1"/>
</dbReference>
<dbReference type="InterPro" id="IPR005135">
    <property type="entry name" value="Endo/exonuclease/phosphatase"/>
</dbReference>
<protein>
    <submittedName>
        <fullName evidence="3">Endo/exonuclease/phosphatase domain-containing protein</fullName>
    </submittedName>
</protein>
<reference evidence="3 4" key="1">
    <citation type="submission" date="2019-08" db="EMBL/GenBank/DDBJ databases">
        <title>Whole genome of Aphis craccivora.</title>
        <authorList>
            <person name="Voronova N.V."/>
            <person name="Shulinski R.S."/>
            <person name="Bandarenka Y.V."/>
            <person name="Zhorov D.G."/>
            <person name="Warner D."/>
        </authorList>
    </citation>
    <scope>NUCLEOTIDE SEQUENCE [LARGE SCALE GENOMIC DNA]</scope>
    <source>
        <strain evidence="3">180601</strain>
        <tissue evidence="3">Whole Body</tissue>
    </source>
</reference>
<feature type="domain" description="Endonuclease/exonuclease/phosphatase" evidence="2">
    <location>
        <begin position="96"/>
        <end position="208"/>
    </location>
</feature>
<evidence type="ECO:0000313" key="4">
    <source>
        <dbReference type="Proteomes" id="UP000478052"/>
    </source>
</evidence>
<keyword evidence="3" id="KW-0269">Exonuclease</keyword>
<dbReference type="SUPFAM" id="SSF56219">
    <property type="entry name" value="DNase I-like"/>
    <property type="match status" value="1"/>
</dbReference>
<feature type="region of interest" description="Disordered" evidence="1">
    <location>
        <begin position="1"/>
        <end position="21"/>
    </location>
</feature>
<feature type="non-terminal residue" evidence="3">
    <location>
        <position position="227"/>
    </location>
</feature>
<dbReference type="PANTHER" id="PTHR33273:SF4">
    <property type="entry name" value="ENDONUCLEASE_EXONUCLEASE_PHOSPHATASE DOMAIN-CONTAINING PROTEIN"/>
    <property type="match status" value="1"/>
</dbReference>
<dbReference type="OrthoDB" id="6776929at2759"/>
<comment type="caution">
    <text evidence="3">The sequence shown here is derived from an EMBL/GenBank/DDBJ whole genome shotgun (WGS) entry which is preliminary data.</text>
</comment>
<keyword evidence="3" id="KW-0378">Hydrolase</keyword>
<dbReference type="EMBL" id="VUJU01013911">
    <property type="protein sequence ID" value="KAF0703403.1"/>
    <property type="molecule type" value="Genomic_DNA"/>
</dbReference>
<keyword evidence="4" id="KW-1185">Reference proteome</keyword>
<dbReference type="AlphaFoldDB" id="A0A6G0VPI8"/>
<dbReference type="PANTHER" id="PTHR33273">
    <property type="entry name" value="DOMAIN-CONTAINING PROTEIN, PUTATIVE-RELATED"/>
    <property type="match status" value="1"/>
</dbReference>
<dbReference type="InterPro" id="IPR036691">
    <property type="entry name" value="Endo/exonu/phosph_ase_sf"/>
</dbReference>
<evidence type="ECO:0000256" key="1">
    <source>
        <dbReference type="SAM" id="MobiDB-lite"/>
    </source>
</evidence>
<dbReference type="GO" id="GO:0004527">
    <property type="term" value="F:exonuclease activity"/>
    <property type="evidence" value="ECO:0007669"/>
    <property type="project" value="UniProtKB-KW"/>
</dbReference>
<organism evidence="3 4">
    <name type="scientific">Aphis craccivora</name>
    <name type="common">Cowpea aphid</name>
    <dbReference type="NCBI Taxonomy" id="307492"/>
    <lineage>
        <taxon>Eukaryota</taxon>
        <taxon>Metazoa</taxon>
        <taxon>Ecdysozoa</taxon>
        <taxon>Arthropoda</taxon>
        <taxon>Hexapoda</taxon>
        <taxon>Insecta</taxon>
        <taxon>Pterygota</taxon>
        <taxon>Neoptera</taxon>
        <taxon>Paraneoptera</taxon>
        <taxon>Hemiptera</taxon>
        <taxon>Sternorrhyncha</taxon>
        <taxon>Aphidomorpha</taxon>
        <taxon>Aphidoidea</taxon>
        <taxon>Aphididae</taxon>
        <taxon>Aphidini</taxon>
        <taxon>Aphis</taxon>
        <taxon>Aphis</taxon>
    </lineage>
</organism>